<reference evidence="6" key="2">
    <citation type="journal article" date="2023" name="Science">
        <title>Genomic signatures of disease resistance in endangered staghorn corals.</title>
        <authorList>
            <person name="Vollmer S.V."/>
            <person name="Selwyn J.D."/>
            <person name="Despard B.A."/>
            <person name="Roesel C.L."/>
        </authorList>
    </citation>
    <scope>NUCLEOTIDE SEQUENCE</scope>
    <source>
        <strain evidence="6">K2</strain>
    </source>
</reference>
<reference evidence="6" key="1">
    <citation type="journal article" date="2023" name="G3 (Bethesda)">
        <title>Whole genome assembly and annotation of the endangered Caribbean coral Acropora cervicornis.</title>
        <authorList>
            <person name="Selwyn J.D."/>
            <person name="Vollmer S.V."/>
        </authorList>
    </citation>
    <scope>NUCLEOTIDE SEQUENCE</scope>
    <source>
        <strain evidence="6">K2</strain>
    </source>
</reference>
<protein>
    <submittedName>
        <fullName evidence="6">Organic cation transporter protein</fullName>
    </submittedName>
</protein>
<dbReference type="CDD" id="cd17317">
    <property type="entry name" value="MFS_SLC22"/>
    <property type="match status" value="1"/>
</dbReference>
<evidence type="ECO:0000256" key="3">
    <source>
        <dbReference type="ARBA" id="ARBA00022989"/>
    </source>
</evidence>
<keyword evidence="4 5" id="KW-0472">Membrane</keyword>
<evidence type="ECO:0000256" key="1">
    <source>
        <dbReference type="ARBA" id="ARBA00004141"/>
    </source>
</evidence>
<dbReference type="GO" id="GO:0016020">
    <property type="term" value="C:membrane"/>
    <property type="evidence" value="ECO:0007669"/>
    <property type="project" value="UniProtKB-SubCell"/>
</dbReference>
<feature type="transmembrane region" description="Helical" evidence="5">
    <location>
        <begin position="213"/>
        <end position="232"/>
    </location>
</feature>
<organism evidence="6 7">
    <name type="scientific">Acropora cervicornis</name>
    <name type="common">Staghorn coral</name>
    <dbReference type="NCBI Taxonomy" id="6130"/>
    <lineage>
        <taxon>Eukaryota</taxon>
        <taxon>Metazoa</taxon>
        <taxon>Cnidaria</taxon>
        <taxon>Anthozoa</taxon>
        <taxon>Hexacorallia</taxon>
        <taxon>Scleractinia</taxon>
        <taxon>Astrocoeniina</taxon>
        <taxon>Acroporidae</taxon>
        <taxon>Acropora</taxon>
    </lineage>
</organism>
<evidence type="ECO:0000313" key="6">
    <source>
        <dbReference type="EMBL" id="KAK2573937.1"/>
    </source>
</evidence>
<evidence type="ECO:0000256" key="5">
    <source>
        <dbReference type="SAM" id="Phobius"/>
    </source>
</evidence>
<comment type="caution">
    <text evidence="6">The sequence shown here is derived from an EMBL/GenBank/DDBJ whole genome shotgun (WGS) entry which is preliminary data.</text>
</comment>
<dbReference type="Gene3D" id="1.20.1250.20">
    <property type="entry name" value="MFS general substrate transporter like domains"/>
    <property type="match status" value="1"/>
</dbReference>
<feature type="transmembrane region" description="Helical" evidence="5">
    <location>
        <begin position="387"/>
        <end position="412"/>
    </location>
</feature>
<feature type="transmembrane region" description="Helical" evidence="5">
    <location>
        <begin position="306"/>
        <end position="327"/>
    </location>
</feature>
<name>A0AAD9R698_ACRCE</name>
<gene>
    <name evidence="6" type="ORF">P5673_000045</name>
</gene>
<proteinExistence type="predicted"/>
<feature type="transmembrane region" description="Helical" evidence="5">
    <location>
        <begin position="456"/>
        <end position="475"/>
    </location>
</feature>
<keyword evidence="7" id="KW-1185">Reference proteome</keyword>
<feature type="transmembrane region" description="Helical" evidence="5">
    <location>
        <begin position="333"/>
        <end position="355"/>
    </location>
</feature>
<dbReference type="Proteomes" id="UP001249851">
    <property type="component" value="Unassembled WGS sequence"/>
</dbReference>
<evidence type="ECO:0000256" key="4">
    <source>
        <dbReference type="ARBA" id="ARBA00023136"/>
    </source>
</evidence>
<dbReference type="AlphaFoldDB" id="A0AAD9R698"/>
<dbReference type="Pfam" id="PF00083">
    <property type="entry name" value="Sugar_tr"/>
    <property type="match status" value="1"/>
</dbReference>
<evidence type="ECO:0000256" key="2">
    <source>
        <dbReference type="ARBA" id="ARBA00022692"/>
    </source>
</evidence>
<dbReference type="SUPFAM" id="SSF103473">
    <property type="entry name" value="MFS general substrate transporter"/>
    <property type="match status" value="1"/>
</dbReference>
<dbReference type="InterPro" id="IPR036259">
    <property type="entry name" value="MFS_trans_sf"/>
</dbReference>
<feature type="transmembrane region" description="Helical" evidence="5">
    <location>
        <begin position="424"/>
        <end position="444"/>
    </location>
</feature>
<feature type="transmembrane region" description="Helical" evidence="5">
    <location>
        <begin position="40"/>
        <end position="62"/>
    </location>
</feature>
<feature type="transmembrane region" description="Helical" evidence="5">
    <location>
        <begin position="149"/>
        <end position="173"/>
    </location>
</feature>
<dbReference type="GO" id="GO:0022857">
    <property type="term" value="F:transmembrane transporter activity"/>
    <property type="evidence" value="ECO:0007669"/>
    <property type="project" value="InterPro"/>
</dbReference>
<evidence type="ECO:0000313" key="7">
    <source>
        <dbReference type="Proteomes" id="UP001249851"/>
    </source>
</evidence>
<dbReference type="EMBL" id="JARQWQ010000001">
    <property type="protein sequence ID" value="KAK2573937.1"/>
    <property type="molecule type" value="Genomic_DNA"/>
</dbReference>
<dbReference type="PANTHER" id="PTHR24064">
    <property type="entry name" value="SOLUTE CARRIER FAMILY 22 MEMBER"/>
    <property type="match status" value="1"/>
</dbReference>
<comment type="subcellular location">
    <subcellularLocation>
        <location evidence="1">Membrane</location>
        <topology evidence="1">Multi-pass membrane protein</topology>
    </subcellularLocation>
</comment>
<accession>A0AAD9R698</accession>
<dbReference type="InterPro" id="IPR005828">
    <property type="entry name" value="MFS_sugar_transport-like"/>
</dbReference>
<sequence length="530" mass="59667">MSQEKIESTKQCLMPTKKPTAQLQFDDLLSMVGGFGRYPVLLFAFMCVVAIPAGLQQLILVFNGATPEKFSCVSLRVPQYNESCQAQKCCSNCTNYDFSGRLTSAATEAPVVQRCDSATDITMHWLTDYRQNQLSHLVDGALSSVADCFSLFTLFRFLAGAGTMGCILVRFVYCMEIVQINQRTAGGIFNNMFVTGGFLALSLFAYLIRDWRYLMLAASLPGIPLLLFWWLIPETPRWLIAKNRLEDAHQLLMKYATVNGKQVDSTQLMHAIQELKKEDDKNQDANRKTYSILDVFRTAKLRKRTIICSFNWFVNALVFFGMSLNVGNLAGDMYLNFFILSLVEIPGALLIWFFMSRYGRRIPYASFMIFVGLTGMLVLAVPPDEEYRYIVTTLAVIGKACIISTFLGIYVFTVELYPTVIRNTGMGVCSTMARIGSIISPYIVLLADLPGMNKTLPLVIFGVLGLIAGIMALWLPETLYSPMPQTVEESEAWEEDYRIYCCGLHKRTNEAEHGVHMEQRETGEEHMEAV</sequence>
<keyword evidence="2 5" id="KW-0812">Transmembrane</keyword>
<feature type="transmembrane region" description="Helical" evidence="5">
    <location>
        <begin position="185"/>
        <end position="207"/>
    </location>
</feature>
<keyword evidence="3 5" id="KW-1133">Transmembrane helix</keyword>
<feature type="transmembrane region" description="Helical" evidence="5">
    <location>
        <begin position="362"/>
        <end position="381"/>
    </location>
</feature>